<dbReference type="EC" id="5.6.2.4" evidence="9"/>
<comment type="similarity">
    <text evidence="1">Belongs to the helicase family. RecQ subfamily.</text>
</comment>
<dbReference type="GO" id="GO:0005524">
    <property type="term" value="F:ATP binding"/>
    <property type="evidence" value="ECO:0007669"/>
    <property type="project" value="UniProtKB-KW"/>
</dbReference>
<dbReference type="PROSITE" id="PS51192">
    <property type="entry name" value="HELICASE_ATP_BIND_1"/>
    <property type="match status" value="1"/>
</dbReference>
<dbReference type="PROSITE" id="PS51194">
    <property type="entry name" value="HELICASE_CTER"/>
    <property type="match status" value="1"/>
</dbReference>
<keyword evidence="2" id="KW-0547">Nucleotide-binding</keyword>
<organism evidence="12 13">
    <name type="scientific">Limihaloglobus sulfuriphilus</name>
    <dbReference type="NCBI Taxonomy" id="1851148"/>
    <lineage>
        <taxon>Bacteria</taxon>
        <taxon>Pseudomonadati</taxon>
        <taxon>Planctomycetota</taxon>
        <taxon>Phycisphaerae</taxon>
        <taxon>Sedimentisphaerales</taxon>
        <taxon>Sedimentisphaeraceae</taxon>
        <taxon>Limihaloglobus</taxon>
    </lineage>
</organism>
<sequence>MHSIPTQKYALQLLQTALDDKKAAFRDGQWQSIEFLLNRRRILVVQRTGWGKSMVYFLGTKLLREQGKGLTLLISPLLSLMRNQLEAANRLGLSACTINSSNVEEWDKVESDLKNDRVDILLISPERLANQVFRENILSHVASKIGMLVVDEAHCISDWGHDFRPDYRRIIRVIQAIPPNVPILATTATANDRVVNDVKTQLGGDIGFVRGTLVRKSLKLQNIIMPDTAARMAWLAGTIPRLPGSGIVYTLTQRDSVRVAQWLKQNGISAQAYHAGMSEKEPGGRSRQQLEQSLLNNEIKVLVATVALGMGFDKPDLGFVIHYQRPASVVHYYQQVGRAGRAVDQAYGILLCGEEDDRISDYFIQTAFPPQRHIETVLQAVTKANTGISTPSLMAELNLKYSQIEKTLKFLTIESPAPVIKMDSKWYLTPAASDYSVNRSHVEMITRLRRDEQEQMRSYMRHDGCLMAFLQSALDDPRPQKCGMCKNCTPQQLLEEKYDLKLAQEANLFLKRCYIPIKPRLQWPAGNPLKVYGFTGSISDQQRLSEGRALSLWRDAGWGQLAADGKYQSERFCDDLVSACAQMYEKWAPEPKPKWATCIPSLNRPELVPDFARRLSEKLGLRFGMCFEKVRQNMPQKEMENSYQQAANLDGVFKLTIDNGTFAPCLLIDDVVDSRWTFTVAAALLRQAGCKAVYPLALAMNSPRMD</sequence>
<dbReference type="Proteomes" id="UP000188181">
    <property type="component" value="Chromosome"/>
</dbReference>
<dbReference type="InterPro" id="IPR002464">
    <property type="entry name" value="DNA/RNA_helicase_DEAH_CS"/>
</dbReference>
<dbReference type="SMART" id="SM00487">
    <property type="entry name" value="DEXDc"/>
    <property type="match status" value="1"/>
</dbReference>
<evidence type="ECO:0000256" key="7">
    <source>
        <dbReference type="ARBA" id="ARBA00023235"/>
    </source>
</evidence>
<feature type="domain" description="Helicase C-terminal" evidence="11">
    <location>
        <begin position="234"/>
        <end position="382"/>
    </location>
</feature>
<dbReference type="KEGG" id="pbas:SMSP2_02673"/>
<keyword evidence="4 12" id="KW-0347">Helicase</keyword>
<dbReference type="GO" id="GO:0009378">
    <property type="term" value="F:four-way junction helicase activity"/>
    <property type="evidence" value="ECO:0007669"/>
    <property type="project" value="TreeGrafter"/>
</dbReference>
<dbReference type="SUPFAM" id="SSF53271">
    <property type="entry name" value="PRTase-like"/>
    <property type="match status" value="1"/>
</dbReference>
<dbReference type="EMBL" id="CP019646">
    <property type="protein sequence ID" value="AQQ72290.1"/>
    <property type="molecule type" value="Genomic_DNA"/>
</dbReference>
<evidence type="ECO:0000256" key="5">
    <source>
        <dbReference type="ARBA" id="ARBA00022840"/>
    </source>
</evidence>
<dbReference type="RefSeq" id="WP_146684498.1">
    <property type="nucleotide sequence ID" value="NZ_CP019646.1"/>
</dbReference>
<protein>
    <recommendedName>
        <fullName evidence="9">DNA 3'-5' helicase</fullName>
        <ecNumber evidence="9">5.6.2.4</ecNumber>
    </recommendedName>
</protein>
<accession>A0A1Q2MHX7</accession>
<dbReference type="GO" id="GO:0016787">
    <property type="term" value="F:hydrolase activity"/>
    <property type="evidence" value="ECO:0007669"/>
    <property type="project" value="UniProtKB-KW"/>
</dbReference>
<dbReference type="PROSITE" id="PS00690">
    <property type="entry name" value="DEAH_ATP_HELICASE"/>
    <property type="match status" value="1"/>
</dbReference>
<dbReference type="InterPro" id="IPR000836">
    <property type="entry name" value="PRTase_dom"/>
</dbReference>
<proteinExistence type="inferred from homology"/>
<dbReference type="SUPFAM" id="SSF52540">
    <property type="entry name" value="P-loop containing nucleoside triphosphate hydrolases"/>
    <property type="match status" value="1"/>
</dbReference>
<evidence type="ECO:0000256" key="2">
    <source>
        <dbReference type="ARBA" id="ARBA00022741"/>
    </source>
</evidence>
<dbReference type="AlphaFoldDB" id="A0A1Q2MHX7"/>
<keyword evidence="5" id="KW-0067">ATP-binding</keyword>
<comment type="catalytic activity">
    <reaction evidence="8">
        <text>Couples ATP hydrolysis with the unwinding of duplex DNA by translocating in the 3'-5' direction.</text>
        <dbReference type="EC" id="5.6.2.4"/>
    </reaction>
</comment>
<dbReference type="Pfam" id="PF00271">
    <property type="entry name" value="Helicase_C"/>
    <property type="match status" value="1"/>
</dbReference>
<dbReference type="InterPro" id="IPR004589">
    <property type="entry name" value="DNA_helicase_ATP-dep_RecQ"/>
</dbReference>
<keyword evidence="13" id="KW-1185">Reference proteome</keyword>
<dbReference type="InterPro" id="IPR001650">
    <property type="entry name" value="Helicase_C-like"/>
</dbReference>
<dbReference type="STRING" id="1851148.SMSP2_02673"/>
<evidence type="ECO:0000259" key="10">
    <source>
        <dbReference type="PROSITE" id="PS51192"/>
    </source>
</evidence>
<keyword evidence="6" id="KW-0238">DNA-binding</keyword>
<dbReference type="GO" id="GO:0003677">
    <property type="term" value="F:DNA binding"/>
    <property type="evidence" value="ECO:0007669"/>
    <property type="project" value="UniProtKB-KW"/>
</dbReference>
<dbReference type="NCBIfam" id="TIGR00614">
    <property type="entry name" value="recQ_fam"/>
    <property type="match status" value="1"/>
</dbReference>
<reference evidence="13" key="1">
    <citation type="submission" date="2017-02" db="EMBL/GenBank/DDBJ databases">
        <title>Comparative genomics and description of representatives of a novel lineage of planctomycetes thriving in anoxic sediments.</title>
        <authorList>
            <person name="Spring S."/>
            <person name="Bunk B."/>
            <person name="Sproer C."/>
        </authorList>
    </citation>
    <scope>NUCLEOTIDE SEQUENCE [LARGE SCALE GENOMIC DNA]</scope>
    <source>
        <strain evidence="13">SM-Chi-D1</strain>
    </source>
</reference>
<evidence type="ECO:0000256" key="9">
    <source>
        <dbReference type="ARBA" id="ARBA00034808"/>
    </source>
</evidence>
<dbReference type="GO" id="GO:0006281">
    <property type="term" value="P:DNA repair"/>
    <property type="evidence" value="ECO:0007669"/>
    <property type="project" value="TreeGrafter"/>
</dbReference>
<dbReference type="GO" id="GO:0006310">
    <property type="term" value="P:DNA recombination"/>
    <property type="evidence" value="ECO:0007669"/>
    <property type="project" value="InterPro"/>
</dbReference>
<dbReference type="GO" id="GO:0030894">
    <property type="term" value="C:replisome"/>
    <property type="evidence" value="ECO:0007669"/>
    <property type="project" value="TreeGrafter"/>
</dbReference>
<evidence type="ECO:0000256" key="1">
    <source>
        <dbReference type="ARBA" id="ARBA00005446"/>
    </source>
</evidence>
<dbReference type="CDD" id="cd06223">
    <property type="entry name" value="PRTases_typeI"/>
    <property type="match status" value="1"/>
</dbReference>
<evidence type="ECO:0000256" key="6">
    <source>
        <dbReference type="ARBA" id="ARBA00023125"/>
    </source>
</evidence>
<dbReference type="InterPro" id="IPR027417">
    <property type="entry name" value="P-loop_NTPase"/>
</dbReference>
<dbReference type="PANTHER" id="PTHR13710:SF105">
    <property type="entry name" value="ATP-DEPENDENT DNA HELICASE Q1"/>
    <property type="match status" value="1"/>
</dbReference>
<feature type="domain" description="Helicase ATP-binding" evidence="10">
    <location>
        <begin position="33"/>
        <end position="208"/>
    </location>
</feature>
<keyword evidence="3 12" id="KW-0378">Hydrolase</keyword>
<name>A0A1Q2MHX7_9BACT</name>
<evidence type="ECO:0000256" key="4">
    <source>
        <dbReference type="ARBA" id="ARBA00022806"/>
    </source>
</evidence>
<dbReference type="OrthoDB" id="9763310at2"/>
<dbReference type="SMART" id="SM00490">
    <property type="entry name" value="HELICc"/>
    <property type="match status" value="1"/>
</dbReference>
<dbReference type="GO" id="GO:0005737">
    <property type="term" value="C:cytoplasm"/>
    <property type="evidence" value="ECO:0007669"/>
    <property type="project" value="TreeGrafter"/>
</dbReference>
<dbReference type="Pfam" id="PF00270">
    <property type="entry name" value="DEAD"/>
    <property type="match status" value="1"/>
</dbReference>
<dbReference type="InterPro" id="IPR029057">
    <property type="entry name" value="PRTase-like"/>
</dbReference>
<evidence type="ECO:0000256" key="8">
    <source>
        <dbReference type="ARBA" id="ARBA00034617"/>
    </source>
</evidence>
<dbReference type="GO" id="GO:0043590">
    <property type="term" value="C:bacterial nucleoid"/>
    <property type="evidence" value="ECO:0007669"/>
    <property type="project" value="TreeGrafter"/>
</dbReference>
<gene>
    <name evidence="12" type="primary">recQ_2</name>
    <name evidence="12" type="ORF">SMSP2_02673</name>
</gene>
<evidence type="ECO:0000256" key="3">
    <source>
        <dbReference type="ARBA" id="ARBA00022801"/>
    </source>
</evidence>
<dbReference type="InterPro" id="IPR011545">
    <property type="entry name" value="DEAD/DEAH_box_helicase_dom"/>
</dbReference>
<dbReference type="Gene3D" id="3.40.50.2020">
    <property type="match status" value="1"/>
</dbReference>
<keyword evidence="7" id="KW-0413">Isomerase</keyword>
<evidence type="ECO:0000313" key="13">
    <source>
        <dbReference type="Proteomes" id="UP000188181"/>
    </source>
</evidence>
<dbReference type="GO" id="GO:0043138">
    <property type="term" value="F:3'-5' DNA helicase activity"/>
    <property type="evidence" value="ECO:0007669"/>
    <property type="project" value="UniProtKB-EC"/>
</dbReference>
<dbReference type="Gene3D" id="3.40.50.300">
    <property type="entry name" value="P-loop containing nucleotide triphosphate hydrolases"/>
    <property type="match status" value="2"/>
</dbReference>
<evidence type="ECO:0000313" key="12">
    <source>
        <dbReference type="EMBL" id="AQQ72290.1"/>
    </source>
</evidence>
<evidence type="ECO:0000259" key="11">
    <source>
        <dbReference type="PROSITE" id="PS51194"/>
    </source>
</evidence>
<dbReference type="InterPro" id="IPR014001">
    <property type="entry name" value="Helicase_ATP-bd"/>
</dbReference>
<dbReference type="PANTHER" id="PTHR13710">
    <property type="entry name" value="DNA HELICASE RECQ FAMILY MEMBER"/>
    <property type="match status" value="1"/>
</dbReference>